<evidence type="ECO:0000256" key="7">
    <source>
        <dbReference type="ARBA" id="ARBA00023136"/>
    </source>
</evidence>
<name>A0A6J1EB75_CUCMO</name>
<feature type="transmembrane region" description="Helical" evidence="8">
    <location>
        <begin position="74"/>
        <end position="93"/>
    </location>
</feature>
<dbReference type="GO" id="GO:0005886">
    <property type="term" value="C:plasma membrane"/>
    <property type="evidence" value="ECO:0007669"/>
    <property type="project" value="UniProtKB-SubCell"/>
</dbReference>
<feature type="domain" description="Casparian strip membrane protein" evidence="10">
    <location>
        <begin position="68"/>
        <end position="202"/>
    </location>
</feature>
<sequence length="221" mass="24687">MSNPNERSFTEILETISSAPPPPLDVEKKSTSPDVEKKNTSPDVEKKSTPTIGVETAAIIKRKKREDTLKKSSLVLRWLCFIFSFLAFVLMASNRHGRGLNFEDYEEYSYLVAIAIISSVYSVYQGIREVIQLVNRKPTFSRPVFATIDFIGDQILAYLLISAASAAVPRTNYARQNSDNSMLMKFVDMASASISMAFLAFFTLALSVLISGYQLAAHFFI</sequence>
<dbReference type="KEGG" id="cmos:111432533"/>
<reference evidence="12" key="1">
    <citation type="submission" date="2025-08" db="UniProtKB">
        <authorList>
            <consortium name="RefSeq"/>
        </authorList>
    </citation>
    <scope>IDENTIFICATION</scope>
    <source>
        <tissue evidence="12">Young leaves</tissue>
    </source>
</reference>
<evidence type="ECO:0000313" key="11">
    <source>
        <dbReference type="Proteomes" id="UP000504609"/>
    </source>
</evidence>
<evidence type="ECO:0000256" key="6">
    <source>
        <dbReference type="ARBA" id="ARBA00022989"/>
    </source>
</evidence>
<dbReference type="AlphaFoldDB" id="A0A6J1EB75"/>
<evidence type="ECO:0000256" key="4">
    <source>
        <dbReference type="ARBA" id="ARBA00022475"/>
    </source>
</evidence>
<dbReference type="InterPro" id="IPR006702">
    <property type="entry name" value="CASP_dom"/>
</dbReference>
<feature type="compositionally biased region" description="Basic and acidic residues" evidence="9">
    <location>
        <begin position="25"/>
        <end position="48"/>
    </location>
</feature>
<protein>
    <recommendedName>
        <fullName evidence="8">CASP-like protein</fullName>
    </recommendedName>
</protein>
<keyword evidence="4 8" id="KW-1003">Cell membrane</keyword>
<proteinExistence type="inferred from homology"/>
<evidence type="ECO:0000313" key="12">
    <source>
        <dbReference type="RefSeq" id="XP_022925227.1"/>
    </source>
</evidence>
<feature type="transmembrane region" description="Helical" evidence="8">
    <location>
        <begin position="108"/>
        <end position="124"/>
    </location>
</feature>
<evidence type="ECO:0000256" key="3">
    <source>
        <dbReference type="ARBA" id="ARBA00011489"/>
    </source>
</evidence>
<comment type="subunit">
    <text evidence="3 8">Homodimer and heterodimers.</text>
</comment>
<evidence type="ECO:0000256" key="2">
    <source>
        <dbReference type="ARBA" id="ARBA00007651"/>
    </source>
</evidence>
<evidence type="ECO:0000256" key="9">
    <source>
        <dbReference type="SAM" id="MobiDB-lite"/>
    </source>
</evidence>
<gene>
    <name evidence="12" type="primary">LOC111432533</name>
</gene>
<evidence type="ECO:0000256" key="5">
    <source>
        <dbReference type="ARBA" id="ARBA00022692"/>
    </source>
</evidence>
<dbReference type="Proteomes" id="UP000504609">
    <property type="component" value="Unplaced"/>
</dbReference>
<evidence type="ECO:0000259" key="10">
    <source>
        <dbReference type="Pfam" id="PF04535"/>
    </source>
</evidence>
<dbReference type="RefSeq" id="XP_022925227.1">
    <property type="nucleotide sequence ID" value="XM_023069459.1"/>
</dbReference>
<feature type="region of interest" description="Disordered" evidence="9">
    <location>
        <begin position="1"/>
        <end position="49"/>
    </location>
</feature>
<comment type="caution">
    <text evidence="8">Lacks conserved residue(s) required for the propagation of feature annotation.</text>
</comment>
<dbReference type="PANTHER" id="PTHR33573:SF57">
    <property type="entry name" value="CASP-LIKE PROTEIN 4B1"/>
    <property type="match status" value="1"/>
</dbReference>
<accession>A0A6J1EB75</accession>
<keyword evidence="7 8" id="KW-0472">Membrane</keyword>
<keyword evidence="6 8" id="KW-1133">Transmembrane helix</keyword>
<feature type="transmembrane region" description="Helical" evidence="8">
    <location>
        <begin position="189"/>
        <end position="213"/>
    </location>
</feature>
<comment type="subcellular location">
    <subcellularLocation>
        <location evidence="1 8">Cell membrane</location>
        <topology evidence="1 8">Multi-pass membrane protein</topology>
    </subcellularLocation>
</comment>
<evidence type="ECO:0000256" key="1">
    <source>
        <dbReference type="ARBA" id="ARBA00004651"/>
    </source>
</evidence>
<keyword evidence="11" id="KW-1185">Reference proteome</keyword>
<comment type="similarity">
    <text evidence="2 8">Belongs to the Casparian strip membrane proteins (CASP) family.</text>
</comment>
<dbReference type="GeneID" id="111432533"/>
<organism evidence="11 12">
    <name type="scientific">Cucurbita moschata</name>
    <name type="common">Winter crookneck squash</name>
    <name type="synonym">Cucurbita pepo var. moschata</name>
    <dbReference type="NCBI Taxonomy" id="3662"/>
    <lineage>
        <taxon>Eukaryota</taxon>
        <taxon>Viridiplantae</taxon>
        <taxon>Streptophyta</taxon>
        <taxon>Embryophyta</taxon>
        <taxon>Tracheophyta</taxon>
        <taxon>Spermatophyta</taxon>
        <taxon>Magnoliopsida</taxon>
        <taxon>eudicotyledons</taxon>
        <taxon>Gunneridae</taxon>
        <taxon>Pentapetalae</taxon>
        <taxon>rosids</taxon>
        <taxon>fabids</taxon>
        <taxon>Cucurbitales</taxon>
        <taxon>Cucurbitaceae</taxon>
        <taxon>Cucurbiteae</taxon>
        <taxon>Cucurbita</taxon>
    </lineage>
</organism>
<dbReference type="Pfam" id="PF04535">
    <property type="entry name" value="CASP_dom"/>
    <property type="match status" value="1"/>
</dbReference>
<keyword evidence="5 8" id="KW-0812">Transmembrane</keyword>
<dbReference type="PANTHER" id="PTHR33573">
    <property type="entry name" value="CASP-LIKE PROTEIN 4A4"/>
    <property type="match status" value="1"/>
</dbReference>
<evidence type="ECO:0000256" key="8">
    <source>
        <dbReference type="RuleBase" id="RU361233"/>
    </source>
</evidence>